<proteinExistence type="predicted"/>
<organism evidence="1">
    <name type="scientific">Thermorudis sp</name>
    <dbReference type="NCBI Taxonomy" id="1969470"/>
    <lineage>
        <taxon>Bacteria</taxon>
        <taxon>Pseudomonadati</taxon>
        <taxon>Thermomicrobiota</taxon>
        <taxon>Thermomicrobia</taxon>
        <taxon>Thermomicrobia incertae sedis</taxon>
        <taxon>Thermorudis</taxon>
    </lineage>
</organism>
<name>A0A7C2WRM0_9BACT</name>
<gene>
    <name evidence="1" type="ORF">ENP13_02630</name>
</gene>
<evidence type="ECO:0000313" key="1">
    <source>
        <dbReference type="EMBL" id="HEX70125.1"/>
    </source>
</evidence>
<protein>
    <submittedName>
        <fullName evidence="1">Uncharacterized protein</fullName>
    </submittedName>
</protein>
<sequence>MLDHTGRYRVRYEDMFRALGHYLDSQRFTRIAIVETPEGFLVKGYVAGDSREGGLHLAPQTYLFTNEDLDILLEQAYARRRQSRPQH</sequence>
<reference evidence="1" key="1">
    <citation type="journal article" date="2020" name="mSystems">
        <title>Genome- and Community-Level Interaction Insights into Carbon Utilization and Element Cycling Functions of Hydrothermarchaeota in Hydrothermal Sediment.</title>
        <authorList>
            <person name="Zhou Z."/>
            <person name="Liu Y."/>
            <person name="Xu W."/>
            <person name="Pan J."/>
            <person name="Luo Z.H."/>
            <person name="Li M."/>
        </authorList>
    </citation>
    <scope>NUCLEOTIDE SEQUENCE [LARGE SCALE GENOMIC DNA]</scope>
    <source>
        <strain evidence="1">SpSt-192</strain>
    </source>
</reference>
<accession>A0A7C2WRM0</accession>
<dbReference type="AlphaFoldDB" id="A0A7C2WRM0"/>
<dbReference type="EMBL" id="DSID01000207">
    <property type="protein sequence ID" value="HEX70125.1"/>
    <property type="molecule type" value="Genomic_DNA"/>
</dbReference>
<comment type="caution">
    <text evidence="1">The sequence shown here is derived from an EMBL/GenBank/DDBJ whole genome shotgun (WGS) entry which is preliminary data.</text>
</comment>